<feature type="region of interest" description="Disordered" evidence="1">
    <location>
        <begin position="1"/>
        <end position="35"/>
    </location>
</feature>
<evidence type="ECO:0000256" key="1">
    <source>
        <dbReference type="SAM" id="MobiDB-lite"/>
    </source>
</evidence>
<feature type="compositionally biased region" description="Low complexity" evidence="1">
    <location>
        <begin position="1"/>
        <end position="14"/>
    </location>
</feature>
<name>A0A9K3KZM5_9STRA</name>
<protein>
    <submittedName>
        <fullName evidence="2">Plant transposon protein</fullName>
    </submittedName>
</protein>
<dbReference type="PANTHER" id="PTHR47150">
    <property type="entry name" value="OS12G0169200 PROTEIN"/>
    <property type="match status" value="1"/>
</dbReference>
<dbReference type="AlphaFoldDB" id="A0A9K3KZM5"/>
<reference evidence="2" key="2">
    <citation type="submission" date="2021-04" db="EMBL/GenBank/DDBJ databases">
        <authorList>
            <person name="Podell S."/>
        </authorList>
    </citation>
    <scope>NUCLEOTIDE SEQUENCE</scope>
    <source>
        <strain evidence="2">Hildebrandi</strain>
    </source>
</reference>
<evidence type="ECO:0000313" key="3">
    <source>
        <dbReference type="Proteomes" id="UP000693970"/>
    </source>
</evidence>
<dbReference type="EMBL" id="JAGRRH010000017">
    <property type="protein sequence ID" value="KAG7352969.1"/>
    <property type="molecule type" value="Genomic_DNA"/>
</dbReference>
<reference evidence="2" key="1">
    <citation type="journal article" date="2021" name="Sci. Rep.">
        <title>Diploid genomic architecture of Nitzschia inconspicua, an elite biomass production diatom.</title>
        <authorList>
            <person name="Oliver A."/>
            <person name="Podell S."/>
            <person name="Pinowska A."/>
            <person name="Traller J.C."/>
            <person name="Smith S.R."/>
            <person name="McClure R."/>
            <person name="Beliaev A."/>
            <person name="Bohutskyi P."/>
            <person name="Hill E.A."/>
            <person name="Rabines A."/>
            <person name="Zheng H."/>
            <person name="Allen L.Z."/>
            <person name="Kuo A."/>
            <person name="Grigoriev I.V."/>
            <person name="Allen A.E."/>
            <person name="Hazlebeck D."/>
            <person name="Allen E.E."/>
        </authorList>
    </citation>
    <scope>NUCLEOTIDE SEQUENCE</scope>
    <source>
        <strain evidence="2">Hildebrandi</strain>
    </source>
</reference>
<organism evidence="2 3">
    <name type="scientific">Nitzschia inconspicua</name>
    <dbReference type="NCBI Taxonomy" id="303405"/>
    <lineage>
        <taxon>Eukaryota</taxon>
        <taxon>Sar</taxon>
        <taxon>Stramenopiles</taxon>
        <taxon>Ochrophyta</taxon>
        <taxon>Bacillariophyta</taxon>
        <taxon>Bacillariophyceae</taxon>
        <taxon>Bacillariophycidae</taxon>
        <taxon>Bacillariales</taxon>
        <taxon>Bacillariaceae</taxon>
        <taxon>Nitzschia</taxon>
    </lineage>
</organism>
<sequence>MNFNNENNASSASPSDDENMPSFSSHSSSSMSSWSSSSSLCSSLSSSSSDEATTAFATMSFGNNTTLPSFSCSSSLASDKEVTAIVNMACENNNTVIALLLLEQENQKKRGRVDMRGKTNSIRGPKRQFCHEDALLFIRWFERLRTDVMNSNIPFYTTTRTISGKSVASLEARLLLPLKAYTHGVPPHCFADYFQMSFNFTSECCKHFDLTIFTVYKEEYLRLPTAEDLKSIVALHKAKHKVDGMLGSLDCTHTYWHKCPVAWKGQYQGRNSAPSLVLEAACDHNLYFWHLSYGHCGCLNDLNILNRSPLYNYMLEGQLYQLANIFPFMIGNESFEKAFYLVDGIYPRYTRFVKSFKFPASPEEKAYAGWQEGARKDIERAVGVLKTQWQFLARPIQLHTPNLIAMRASACFILHNMLQSDRVMKEVHATYRAAEGIDLAQLTPEDVGQPTDLRTIQLPHDATAHSEVVELNTRAEIAQWVMSRGEAFRDLKDSA</sequence>
<feature type="compositionally biased region" description="Low complexity" evidence="1">
    <location>
        <begin position="22"/>
        <end position="35"/>
    </location>
</feature>
<dbReference type="Pfam" id="PF04827">
    <property type="entry name" value="Plant_tran"/>
    <property type="match status" value="1"/>
</dbReference>
<comment type="caution">
    <text evidence="2">The sequence shown here is derived from an EMBL/GenBank/DDBJ whole genome shotgun (WGS) entry which is preliminary data.</text>
</comment>
<gene>
    <name evidence="2" type="ORF">IV203_009017</name>
</gene>
<dbReference type="OrthoDB" id="42860at2759"/>
<proteinExistence type="predicted"/>
<dbReference type="PANTHER" id="PTHR47150:SF4">
    <property type="entry name" value="HARBINGER TRANSPOSASE-DERIVED PROTEIN-RELATED"/>
    <property type="match status" value="1"/>
</dbReference>
<accession>A0A9K3KZM5</accession>
<dbReference type="Proteomes" id="UP000693970">
    <property type="component" value="Unassembled WGS sequence"/>
</dbReference>
<dbReference type="InterPro" id="IPR006912">
    <property type="entry name" value="Harbinger_derived_prot"/>
</dbReference>
<keyword evidence="3" id="KW-1185">Reference proteome</keyword>
<evidence type="ECO:0000313" key="2">
    <source>
        <dbReference type="EMBL" id="KAG7352969.1"/>
    </source>
</evidence>